<dbReference type="EMBL" id="OIVN01000147">
    <property type="protein sequence ID" value="SPC75174.1"/>
    <property type="molecule type" value="Genomic_DNA"/>
</dbReference>
<evidence type="ECO:0008006" key="3">
    <source>
        <dbReference type="Google" id="ProtNLM"/>
    </source>
</evidence>
<protein>
    <recommendedName>
        <fullName evidence="3">Glycine-rich protein</fullName>
    </recommendedName>
</protein>
<evidence type="ECO:0000256" key="1">
    <source>
        <dbReference type="SAM" id="SignalP"/>
    </source>
</evidence>
<reference evidence="2" key="1">
    <citation type="submission" date="2018-02" db="EMBL/GenBank/DDBJ databases">
        <authorList>
            <person name="Cohen D.B."/>
            <person name="Kent A.D."/>
        </authorList>
    </citation>
    <scope>NUCLEOTIDE SEQUENCE</scope>
</reference>
<proteinExistence type="predicted"/>
<dbReference type="AlphaFoldDB" id="A0A2N9EKR6"/>
<feature type="chain" id="PRO_5014821952" description="Glycine-rich protein" evidence="1">
    <location>
        <begin position="34"/>
        <end position="73"/>
    </location>
</feature>
<feature type="signal peptide" evidence="1">
    <location>
        <begin position="1"/>
        <end position="33"/>
    </location>
</feature>
<accession>A0A2N9EKR6</accession>
<evidence type="ECO:0000313" key="2">
    <source>
        <dbReference type="EMBL" id="SPC75174.1"/>
    </source>
</evidence>
<name>A0A2N9EKR6_FAGSY</name>
<organism evidence="2">
    <name type="scientific">Fagus sylvatica</name>
    <name type="common">Beechnut</name>
    <dbReference type="NCBI Taxonomy" id="28930"/>
    <lineage>
        <taxon>Eukaryota</taxon>
        <taxon>Viridiplantae</taxon>
        <taxon>Streptophyta</taxon>
        <taxon>Embryophyta</taxon>
        <taxon>Tracheophyta</taxon>
        <taxon>Spermatophyta</taxon>
        <taxon>Magnoliopsida</taxon>
        <taxon>eudicotyledons</taxon>
        <taxon>Gunneridae</taxon>
        <taxon>Pentapetalae</taxon>
        <taxon>rosids</taxon>
        <taxon>fabids</taxon>
        <taxon>Fagales</taxon>
        <taxon>Fagaceae</taxon>
        <taxon>Fagus</taxon>
    </lineage>
</organism>
<gene>
    <name evidence="2" type="ORF">FSB_LOCUS3056</name>
</gene>
<keyword evidence="1" id="KW-0732">Signal</keyword>
<sequence length="73" mass="7794">MAKMAATSATKFMVLAVLVAILMLLMPTEVATAVVDNAVPQLKLGRRLLEADYNTAGRGGYNNYNTDGRGGYN</sequence>